<dbReference type="InterPro" id="IPR036890">
    <property type="entry name" value="HATPase_C_sf"/>
</dbReference>
<dbReference type="InterPro" id="IPR003661">
    <property type="entry name" value="HisK_dim/P_dom"/>
</dbReference>
<dbReference type="InterPro" id="IPR003594">
    <property type="entry name" value="HATPase_dom"/>
</dbReference>
<dbReference type="SUPFAM" id="SSF47384">
    <property type="entry name" value="Homodimeric domain of signal transducing histidine kinase"/>
    <property type="match status" value="1"/>
</dbReference>
<dbReference type="PROSITE" id="PS50113">
    <property type="entry name" value="PAC"/>
    <property type="match status" value="3"/>
</dbReference>
<dbReference type="NCBIfam" id="TIGR00229">
    <property type="entry name" value="sensory_box"/>
    <property type="match status" value="3"/>
</dbReference>
<evidence type="ECO:0000256" key="2">
    <source>
        <dbReference type="ARBA" id="ARBA00012438"/>
    </source>
</evidence>
<accession>A0A5K7S5W5</accession>
<dbReference type="SMART" id="SM00086">
    <property type="entry name" value="PAC"/>
    <property type="match status" value="3"/>
</dbReference>
<dbReference type="GO" id="GO:0005886">
    <property type="term" value="C:plasma membrane"/>
    <property type="evidence" value="ECO:0007669"/>
    <property type="project" value="TreeGrafter"/>
</dbReference>
<dbReference type="EMBL" id="AP018694">
    <property type="protein sequence ID" value="BBE16948.1"/>
    <property type="molecule type" value="Genomic_DNA"/>
</dbReference>
<dbReference type="SUPFAM" id="SSF55785">
    <property type="entry name" value="PYP-like sensor domain (PAS domain)"/>
    <property type="match status" value="3"/>
</dbReference>
<feature type="domain" description="PAC" evidence="11">
    <location>
        <begin position="376"/>
        <end position="426"/>
    </location>
</feature>
<dbReference type="EC" id="2.7.13.3" evidence="2"/>
<dbReference type="Gene3D" id="3.30.565.10">
    <property type="entry name" value="Histidine kinase-like ATPase, C-terminal domain"/>
    <property type="match status" value="1"/>
</dbReference>
<evidence type="ECO:0000313" key="12">
    <source>
        <dbReference type="EMBL" id="BBE16948.1"/>
    </source>
</evidence>
<dbReference type="CDD" id="cd16922">
    <property type="entry name" value="HATPase_EvgS-ArcB-TorS-like"/>
    <property type="match status" value="1"/>
</dbReference>
<dbReference type="Proteomes" id="UP001193389">
    <property type="component" value="Chromosome"/>
</dbReference>
<evidence type="ECO:0000256" key="1">
    <source>
        <dbReference type="ARBA" id="ARBA00000085"/>
    </source>
</evidence>
<evidence type="ECO:0000256" key="3">
    <source>
        <dbReference type="ARBA" id="ARBA00022553"/>
    </source>
</evidence>
<dbReference type="CDD" id="cd00082">
    <property type="entry name" value="HisKA"/>
    <property type="match status" value="1"/>
</dbReference>
<evidence type="ECO:0000256" key="5">
    <source>
        <dbReference type="ARBA" id="ARBA00022777"/>
    </source>
</evidence>
<dbReference type="InterPro" id="IPR001610">
    <property type="entry name" value="PAC"/>
</dbReference>
<keyword evidence="3" id="KW-0597">Phosphoprotein</keyword>
<dbReference type="PRINTS" id="PR00344">
    <property type="entry name" value="BCTRLSENSOR"/>
</dbReference>
<dbReference type="InterPro" id="IPR004358">
    <property type="entry name" value="Sig_transdc_His_kin-like_C"/>
</dbReference>
<dbReference type="Pfam" id="PF10114">
    <property type="entry name" value="PocR"/>
    <property type="match status" value="1"/>
</dbReference>
<feature type="domain" description="Histidine kinase" evidence="8">
    <location>
        <begin position="694"/>
        <end position="912"/>
    </location>
</feature>
<dbReference type="PROSITE" id="PS50112">
    <property type="entry name" value="PAS"/>
    <property type="match status" value="2"/>
</dbReference>
<protein>
    <recommendedName>
        <fullName evidence="2">histidine kinase</fullName>
        <ecNumber evidence="2">2.7.13.3</ecNumber>
    </recommendedName>
</protein>
<dbReference type="AlphaFoldDB" id="A0A5K7S5W5"/>
<evidence type="ECO:0000256" key="7">
    <source>
        <dbReference type="SAM" id="Coils"/>
    </source>
</evidence>
<keyword evidence="5" id="KW-0418">Kinase</keyword>
<dbReference type="InterPro" id="IPR018771">
    <property type="entry name" value="PocR_dom"/>
</dbReference>
<keyword evidence="13" id="KW-1185">Reference proteome</keyword>
<dbReference type="SMART" id="SM00387">
    <property type="entry name" value="HATPase_c"/>
    <property type="match status" value="1"/>
</dbReference>
<dbReference type="InterPro" id="IPR000700">
    <property type="entry name" value="PAS-assoc_C"/>
</dbReference>
<dbReference type="PROSITE" id="PS50109">
    <property type="entry name" value="HIS_KIN"/>
    <property type="match status" value="1"/>
</dbReference>
<evidence type="ECO:0000256" key="4">
    <source>
        <dbReference type="ARBA" id="ARBA00022679"/>
    </source>
</evidence>
<dbReference type="Gene3D" id="3.40.50.2300">
    <property type="match status" value="1"/>
</dbReference>
<gene>
    <name evidence="12" type="ORF">AQPE_1095</name>
</gene>
<feature type="coiled-coil region" evidence="7">
    <location>
        <begin position="284"/>
        <end position="313"/>
    </location>
</feature>
<proteinExistence type="predicted"/>
<dbReference type="SMART" id="SM00091">
    <property type="entry name" value="PAS"/>
    <property type="match status" value="3"/>
</dbReference>
<keyword evidence="4" id="KW-0808">Transferase</keyword>
<feature type="domain" description="PAC" evidence="11">
    <location>
        <begin position="496"/>
        <end position="554"/>
    </location>
</feature>
<comment type="caution">
    <text evidence="6">Lacks conserved residue(s) required for the propagation of feature annotation.</text>
</comment>
<dbReference type="Gene3D" id="1.10.287.130">
    <property type="match status" value="1"/>
</dbReference>
<dbReference type="Gene3D" id="3.30.450.20">
    <property type="entry name" value="PAS domain"/>
    <property type="match status" value="3"/>
</dbReference>
<feature type="coiled-coil region" evidence="7">
    <location>
        <begin position="68"/>
        <end position="98"/>
    </location>
</feature>
<feature type="domain" description="PAC" evidence="11">
    <location>
        <begin position="622"/>
        <end position="676"/>
    </location>
</feature>
<evidence type="ECO:0000259" key="9">
    <source>
        <dbReference type="PROSITE" id="PS50110"/>
    </source>
</evidence>
<dbReference type="InterPro" id="IPR001789">
    <property type="entry name" value="Sig_transdc_resp-reg_receiver"/>
</dbReference>
<dbReference type="SUPFAM" id="SSF55874">
    <property type="entry name" value="ATPase domain of HSP90 chaperone/DNA topoisomerase II/histidine kinase"/>
    <property type="match status" value="1"/>
</dbReference>
<dbReference type="InterPro" id="IPR013655">
    <property type="entry name" value="PAS_fold_3"/>
</dbReference>
<evidence type="ECO:0000256" key="6">
    <source>
        <dbReference type="PROSITE-ProRule" id="PRU00169"/>
    </source>
</evidence>
<evidence type="ECO:0000259" key="10">
    <source>
        <dbReference type="PROSITE" id="PS50112"/>
    </source>
</evidence>
<sequence length="914" mass="103426">MDGFELCKQLKADPQTQDIPIIFISAFNDEQSILTGFQLGGVDFISKPFRKEEVLARLKNHLRLEGMRIQLLCKKIELEDINEQLEAEIKQRKLKEELMGKQIVSLTQPANSDSDINFSDLFNLEEIQKLQDQFAKAMGVASIITNPDGSPITNPSNFCRLCNDIIRKTQKGLEHCIYSDSALGVPNADGPIIQPCLSGGLWDAGSSITIDGVHIANWVIGQVRDQTQDVEKIKLYAREIGADEKDTLEAFSEVTPMSEERFRLVAEMLHTVAQQMSQLAYQNIQQARNINDRKQTEKALKESEDKFRNLADSSPAVIGIYQNDYWVYVNPAAEKMSGFSLDELYQKKYWEIAAPECRNLVFKNGQERQSGSGNPKSYELKLLNKDGTERWAYLSGSSISYMGRPAGIISVIDITEKKKAEKQVLEERKLLRTLIDNLPDTIYVKDRYCRKVIANPADLKVIGLESEDEAIGKTDLELFSGEIGLRGHLDDLRVIQRGEAVLNHQEAFCDADGRKKWLLTSKIPIFDDNGNSSGLVGIGRDISEIKNAEEKIQKLSMSIEQSPSSIVITDVNGDIEYVNPKFTEITGYTAEEVIGQNPRILKSGHTPSEVYVQLWDTISSGEVWRGELLNRKKNGEYFWEWITMTSIKNEYDEIINYVAIKEDISVRKQMEADLIVAKNKAEESDRLKSAFLANMSHEIRTPLNSIIGFSELLADSHFEIEEKDEFIGHIISNGNSLLSIISDIMDISKMESGMVYIRTREVPVLKIVTDIGKNYRCRFEEKGIDFRIKYEMELEAVRIMADPERLNQIFNNLLSNALKFTNEGFVQLEYTQKGAMLQFEIRDTGIGIPADFHAKIFDRFSQVEASNSRQYGGNGLGLAITKNLIELMGGKIWLESESQVGSTFYFTLPLTDRE</sequence>
<comment type="catalytic activity">
    <reaction evidence="1">
        <text>ATP + protein L-histidine = ADP + protein N-phospho-L-histidine.</text>
        <dbReference type="EC" id="2.7.13.3"/>
    </reaction>
</comment>
<dbReference type="Pfam" id="PF02518">
    <property type="entry name" value="HATPase_c"/>
    <property type="match status" value="1"/>
</dbReference>
<dbReference type="GO" id="GO:0000155">
    <property type="term" value="F:phosphorelay sensor kinase activity"/>
    <property type="evidence" value="ECO:0007669"/>
    <property type="project" value="InterPro"/>
</dbReference>
<dbReference type="GO" id="GO:0009927">
    <property type="term" value="F:histidine phosphotransfer kinase activity"/>
    <property type="evidence" value="ECO:0007669"/>
    <property type="project" value="TreeGrafter"/>
</dbReference>
<dbReference type="Pfam" id="PF13426">
    <property type="entry name" value="PAS_9"/>
    <property type="match status" value="1"/>
</dbReference>
<feature type="domain" description="Response regulatory" evidence="9">
    <location>
        <begin position="1"/>
        <end position="62"/>
    </location>
</feature>
<dbReference type="Pfam" id="PF08447">
    <property type="entry name" value="PAS_3"/>
    <property type="match status" value="1"/>
</dbReference>
<dbReference type="InterPro" id="IPR013656">
    <property type="entry name" value="PAS_4"/>
</dbReference>
<dbReference type="PANTHER" id="PTHR43047:SF72">
    <property type="entry name" value="OSMOSENSING HISTIDINE PROTEIN KINASE SLN1"/>
    <property type="match status" value="1"/>
</dbReference>
<name>A0A5K7S5W5_9BACT</name>
<organism evidence="12 13">
    <name type="scientific">Aquipluma nitroreducens</name>
    <dbReference type="NCBI Taxonomy" id="2010828"/>
    <lineage>
        <taxon>Bacteria</taxon>
        <taxon>Pseudomonadati</taxon>
        <taxon>Bacteroidota</taxon>
        <taxon>Bacteroidia</taxon>
        <taxon>Marinilabiliales</taxon>
        <taxon>Prolixibacteraceae</taxon>
        <taxon>Aquipluma</taxon>
    </lineage>
</organism>
<feature type="domain" description="PAS" evidence="10">
    <location>
        <begin position="551"/>
        <end position="597"/>
    </location>
</feature>
<feature type="domain" description="PAS" evidence="10">
    <location>
        <begin position="303"/>
        <end position="356"/>
    </location>
</feature>
<dbReference type="FunFam" id="3.30.565.10:FF:000010">
    <property type="entry name" value="Sensor histidine kinase RcsC"/>
    <property type="match status" value="1"/>
</dbReference>
<keyword evidence="7" id="KW-0175">Coiled coil</keyword>
<dbReference type="PROSITE" id="PS50110">
    <property type="entry name" value="RESPONSE_REGULATORY"/>
    <property type="match status" value="1"/>
</dbReference>
<dbReference type="SMART" id="SM00388">
    <property type="entry name" value="HisKA"/>
    <property type="match status" value="1"/>
</dbReference>
<dbReference type="Pfam" id="PF00072">
    <property type="entry name" value="Response_reg"/>
    <property type="match status" value="1"/>
</dbReference>
<evidence type="ECO:0000259" key="8">
    <source>
        <dbReference type="PROSITE" id="PS50109"/>
    </source>
</evidence>
<dbReference type="InterPro" id="IPR005467">
    <property type="entry name" value="His_kinase_dom"/>
</dbReference>
<evidence type="ECO:0000313" key="13">
    <source>
        <dbReference type="Proteomes" id="UP001193389"/>
    </source>
</evidence>
<dbReference type="PANTHER" id="PTHR43047">
    <property type="entry name" value="TWO-COMPONENT HISTIDINE PROTEIN KINASE"/>
    <property type="match status" value="1"/>
</dbReference>
<dbReference type="InterPro" id="IPR036097">
    <property type="entry name" value="HisK_dim/P_sf"/>
</dbReference>
<dbReference type="KEGG" id="anf:AQPE_1095"/>
<dbReference type="Pfam" id="PF00512">
    <property type="entry name" value="HisKA"/>
    <property type="match status" value="1"/>
</dbReference>
<dbReference type="Pfam" id="PF08448">
    <property type="entry name" value="PAS_4"/>
    <property type="match status" value="1"/>
</dbReference>
<dbReference type="InterPro" id="IPR035965">
    <property type="entry name" value="PAS-like_dom_sf"/>
</dbReference>
<dbReference type="InterPro" id="IPR011006">
    <property type="entry name" value="CheY-like_superfamily"/>
</dbReference>
<evidence type="ECO:0000259" key="11">
    <source>
        <dbReference type="PROSITE" id="PS50113"/>
    </source>
</evidence>
<dbReference type="InterPro" id="IPR000014">
    <property type="entry name" value="PAS"/>
</dbReference>
<reference evidence="12" key="1">
    <citation type="journal article" date="2020" name="Int. J. Syst. Evol. Microbiol.">
        <title>Aquipluma nitroreducens gen. nov. sp. nov., a novel facultatively anaerobic bacterium isolated from a freshwater lake.</title>
        <authorList>
            <person name="Watanabe M."/>
            <person name="Kojima H."/>
            <person name="Fukui M."/>
        </authorList>
    </citation>
    <scope>NUCLEOTIDE SEQUENCE</scope>
    <source>
        <strain evidence="12">MeG22</strain>
    </source>
</reference>
<dbReference type="SUPFAM" id="SSF52172">
    <property type="entry name" value="CheY-like"/>
    <property type="match status" value="1"/>
</dbReference>
<dbReference type="CDD" id="cd00130">
    <property type="entry name" value="PAS"/>
    <property type="match status" value="3"/>
</dbReference>